<dbReference type="Gene3D" id="2.115.10.20">
    <property type="entry name" value="Glycosyl hydrolase domain, family 43"/>
    <property type="match status" value="2"/>
</dbReference>
<dbReference type="SUPFAM" id="SSF75005">
    <property type="entry name" value="Arabinanase/levansucrase/invertase"/>
    <property type="match status" value="1"/>
</dbReference>
<dbReference type="GO" id="GO:0005987">
    <property type="term" value="P:sucrose catabolic process"/>
    <property type="evidence" value="ECO:0007669"/>
    <property type="project" value="TreeGrafter"/>
</dbReference>
<dbReference type="PANTHER" id="PTHR42800:SF1">
    <property type="entry name" value="EXOINULINASE INUD (AFU_ORTHOLOGUE AFUA_5G00480)"/>
    <property type="match status" value="1"/>
</dbReference>
<evidence type="ECO:0000313" key="8">
    <source>
        <dbReference type="EMBL" id="SDH17613.1"/>
    </source>
</evidence>
<dbReference type="InterPro" id="IPR013148">
    <property type="entry name" value="Glyco_hydro_32_N"/>
</dbReference>
<evidence type="ECO:0000313" key="9">
    <source>
        <dbReference type="Proteomes" id="UP000199643"/>
    </source>
</evidence>
<evidence type="ECO:0000256" key="3">
    <source>
        <dbReference type="ARBA" id="ARBA00023295"/>
    </source>
</evidence>
<dbReference type="RefSeq" id="WP_090502775.1">
    <property type="nucleotide sequence ID" value="NZ_FNCH01000018.1"/>
</dbReference>
<evidence type="ECO:0000256" key="2">
    <source>
        <dbReference type="ARBA" id="ARBA00022801"/>
    </source>
</evidence>
<dbReference type="AlphaFoldDB" id="A0A1G8A9R2"/>
<dbReference type="STRING" id="405671.SAMN05421827_11853"/>
<dbReference type="InterPro" id="IPR013189">
    <property type="entry name" value="Glyco_hydro_32_C"/>
</dbReference>
<feature type="domain" description="Glycosyl hydrolase family 32 N-terminal" evidence="6">
    <location>
        <begin position="403"/>
        <end position="489"/>
    </location>
</feature>
<dbReference type="SUPFAM" id="SSF49899">
    <property type="entry name" value="Concanavalin A-like lectins/glucanases"/>
    <property type="match status" value="1"/>
</dbReference>
<keyword evidence="5" id="KW-0732">Signal</keyword>
<sequence>MNNKPPYRFDLKCILALLLLVNSYVHGQEIDRKTQEYRPMYHFSPAKGWMGDPDGLVHYHNTYHLFWWGHAVSKDLVHWQEMPRPMKEGMGFSYFSGSVVVDKMNTGGFGKNSMVAFYTKHLPGDSLPETQAISISNNEGQSFEYYQKNPILDINKVFFRDPQVFWYEQDKSWKMVVSRPDVQQIHIYQSKDLKNWIFCSKFEGLGAKNSFWECPDLFELPVEGSKKKKWVLIIGRGPNRVQYFVGDFNGKTFVTDKKIADYLSFGQGVKGTIFEDFEGENSKWPKFLEDNDNKASGATDYLGKHYLSTANVSSSVFRSKSQAFTISTKAINFLIMGGNHQDSTCVNLLVDGKVVRTTSGDNTKVFKWNGWDVRPWMGKKAQLELVDLSKDTTTGFIAIDHVTFSDQLSNQHLEHALWLDYGPDYYATRTWRDYDNKNGLADTVHAIGWMGNWDYAGKAPSKWGKGFQSIPRVMTLRESPSGFRVFQQPIPQLTQLRDSGIRQQLQLQGLQAIKNFKPEVNSYELDATFTAGTAKAFGLNLFVGEGRKLELRYDPQLGELTLDRRNCTNFTTDTAFTKSFAKKYAVPLALDNEKLRLHIFIDRSSIEIFANGGEKVVSATTFAADTQLGLETFSEGGNTTLNIQAWKLKSIW</sequence>
<dbReference type="Pfam" id="PF00251">
    <property type="entry name" value="Glyco_hydro_32N"/>
    <property type="match status" value="2"/>
</dbReference>
<keyword evidence="2 4" id="KW-0378">Hydrolase</keyword>
<evidence type="ECO:0000256" key="4">
    <source>
        <dbReference type="RuleBase" id="RU362110"/>
    </source>
</evidence>
<feature type="domain" description="Glycosyl hydrolase family 32 C-terminal" evidence="7">
    <location>
        <begin position="494"/>
        <end position="646"/>
    </location>
</feature>
<dbReference type="Pfam" id="PF08244">
    <property type="entry name" value="Glyco_hydro_32C"/>
    <property type="match status" value="1"/>
</dbReference>
<dbReference type="GO" id="GO:0004575">
    <property type="term" value="F:sucrose alpha-glucosidase activity"/>
    <property type="evidence" value="ECO:0007669"/>
    <property type="project" value="TreeGrafter"/>
</dbReference>
<gene>
    <name evidence="8" type="ORF">SAMN05421827_11853</name>
</gene>
<dbReference type="GO" id="GO:0005737">
    <property type="term" value="C:cytoplasm"/>
    <property type="evidence" value="ECO:0007669"/>
    <property type="project" value="TreeGrafter"/>
</dbReference>
<keyword evidence="9" id="KW-1185">Reference proteome</keyword>
<accession>A0A1G8A9R2</accession>
<dbReference type="OrthoDB" id="9759709at2"/>
<dbReference type="Proteomes" id="UP000199643">
    <property type="component" value="Unassembled WGS sequence"/>
</dbReference>
<feature type="chain" id="PRO_5011574719" evidence="5">
    <location>
        <begin position="28"/>
        <end position="652"/>
    </location>
</feature>
<reference evidence="9" key="1">
    <citation type="submission" date="2016-10" db="EMBL/GenBank/DDBJ databases">
        <authorList>
            <person name="Varghese N."/>
            <person name="Submissions S."/>
        </authorList>
    </citation>
    <scope>NUCLEOTIDE SEQUENCE [LARGE SCALE GENOMIC DNA]</scope>
    <source>
        <strain evidence="9">DSM 17933</strain>
    </source>
</reference>
<keyword evidence="3 4" id="KW-0326">Glycosidase</keyword>
<feature type="domain" description="Glycosyl hydrolase family 32 N-terminal" evidence="6">
    <location>
        <begin position="42"/>
        <end position="259"/>
    </location>
</feature>
<proteinExistence type="inferred from homology"/>
<evidence type="ECO:0000259" key="7">
    <source>
        <dbReference type="Pfam" id="PF08244"/>
    </source>
</evidence>
<evidence type="ECO:0000259" key="6">
    <source>
        <dbReference type="Pfam" id="PF00251"/>
    </source>
</evidence>
<dbReference type="InterPro" id="IPR013320">
    <property type="entry name" value="ConA-like_dom_sf"/>
</dbReference>
<evidence type="ECO:0000256" key="1">
    <source>
        <dbReference type="ARBA" id="ARBA00009902"/>
    </source>
</evidence>
<dbReference type="EMBL" id="FNCH01000018">
    <property type="protein sequence ID" value="SDH17613.1"/>
    <property type="molecule type" value="Genomic_DNA"/>
</dbReference>
<feature type="signal peptide" evidence="5">
    <location>
        <begin position="1"/>
        <end position="27"/>
    </location>
</feature>
<organism evidence="8 9">
    <name type="scientific">Pedobacter terrae</name>
    <dbReference type="NCBI Taxonomy" id="405671"/>
    <lineage>
        <taxon>Bacteria</taxon>
        <taxon>Pseudomonadati</taxon>
        <taxon>Bacteroidota</taxon>
        <taxon>Sphingobacteriia</taxon>
        <taxon>Sphingobacteriales</taxon>
        <taxon>Sphingobacteriaceae</taxon>
        <taxon>Pedobacter</taxon>
    </lineage>
</organism>
<dbReference type="Gene3D" id="2.60.120.560">
    <property type="entry name" value="Exo-inulinase, domain 1"/>
    <property type="match status" value="1"/>
</dbReference>
<name>A0A1G8A9R2_9SPHI</name>
<dbReference type="SMART" id="SM00640">
    <property type="entry name" value="Glyco_32"/>
    <property type="match status" value="1"/>
</dbReference>
<dbReference type="CDD" id="cd18622">
    <property type="entry name" value="GH32_Inu-like"/>
    <property type="match status" value="1"/>
</dbReference>
<dbReference type="PANTHER" id="PTHR42800">
    <property type="entry name" value="EXOINULINASE INUD (AFU_ORTHOLOGUE AFUA_5G00480)"/>
    <property type="match status" value="1"/>
</dbReference>
<protein>
    <submittedName>
        <fullName evidence="8">Beta-fructofuranosidase/levanase/fructan beta-fructosidase</fullName>
    </submittedName>
</protein>
<comment type="similarity">
    <text evidence="1 4">Belongs to the glycosyl hydrolase 32 family.</text>
</comment>
<evidence type="ECO:0000256" key="5">
    <source>
        <dbReference type="SAM" id="SignalP"/>
    </source>
</evidence>
<dbReference type="InterPro" id="IPR001362">
    <property type="entry name" value="Glyco_hydro_32"/>
</dbReference>
<dbReference type="InterPro" id="IPR023296">
    <property type="entry name" value="Glyco_hydro_beta-prop_sf"/>
</dbReference>